<organism evidence="13">
    <name type="scientific">Magnetospirillum gryphiswaldense</name>
    <dbReference type="NCBI Taxonomy" id="55518"/>
    <lineage>
        <taxon>Bacteria</taxon>
        <taxon>Pseudomonadati</taxon>
        <taxon>Pseudomonadota</taxon>
        <taxon>Alphaproteobacteria</taxon>
        <taxon>Rhodospirillales</taxon>
        <taxon>Rhodospirillaceae</taxon>
        <taxon>Magnetospirillum</taxon>
    </lineage>
</organism>
<dbReference type="GO" id="GO:0030366">
    <property type="term" value="F:molybdopterin synthase activity"/>
    <property type="evidence" value="ECO:0007669"/>
    <property type="project" value="UniProtKB-EC"/>
</dbReference>
<evidence type="ECO:0000256" key="2">
    <source>
        <dbReference type="ARBA" id="ARBA00005426"/>
    </source>
</evidence>
<dbReference type="Pfam" id="PF02391">
    <property type="entry name" value="MoaE"/>
    <property type="match status" value="1"/>
</dbReference>
<dbReference type="AlphaFoldDB" id="A4U131"/>
<evidence type="ECO:0000256" key="7">
    <source>
        <dbReference type="ARBA" id="ARBA00026066"/>
    </source>
</evidence>
<dbReference type="CDD" id="cd00756">
    <property type="entry name" value="MoaE"/>
    <property type="match status" value="1"/>
</dbReference>
<sequence>MIRVQAEDFDPGAELAAFSAGNGKVGGICMFLGLVRDYLGDHPGQGAGVSAMTLEHYPGMTERQLAAIEAEARDRWPLHEVLIIHRHGRLEPGERIVLVATASSHREAAFQSCHFLMDWLKTKAPFWKIEHTDQGDQWVAAKDEDDDAARRWTR</sequence>
<comment type="subunit">
    <text evidence="7">Heterotetramer of 2 MoaD subunits and 2 MoaE subunits. Also stable as homodimer. The enzyme changes between these two forms during catalysis.</text>
</comment>
<evidence type="ECO:0000256" key="4">
    <source>
        <dbReference type="ARBA" id="ARBA00013858"/>
    </source>
</evidence>
<comment type="catalytic activity">
    <reaction evidence="12">
        <text>2 [molybdopterin-synthase sulfur-carrier protein]-C-terminal-Gly-aminoethanethioate + cyclic pyranopterin phosphate + H2O = molybdopterin + 2 [molybdopterin-synthase sulfur-carrier protein]-C-terminal Gly-Gly + 2 H(+)</text>
        <dbReference type="Rhea" id="RHEA:26333"/>
        <dbReference type="Rhea" id="RHEA-COMP:12202"/>
        <dbReference type="Rhea" id="RHEA-COMP:19907"/>
        <dbReference type="ChEBI" id="CHEBI:15377"/>
        <dbReference type="ChEBI" id="CHEBI:15378"/>
        <dbReference type="ChEBI" id="CHEBI:58698"/>
        <dbReference type="ChEBI" id="CHEBI:59648"/>
        <dbReference type="ChEBI" id="CHEBI:90778"/>
        <dbReference type="ChEBI" id="CHEBI:232372"/>
        <dbReference type="EC" id="2.8.1.12"/>
    </reaction>
</comment>
<keyword evidence="5" id="KW-0501">Molybdenum cofactor biosynthesis</keyword>
<dbReference type="PANTHER" id="PTHR23404">
    <property type="entry name" value="MOLYBDOPTERIN SYNTHASE RELATED"/>
    <property type="match status" value="1"/>
</dbReference>
<evidence type="ECO:0000256" key="12">
    <source>
        <dbReference type="ARBA" id="ARBA00049878"/>
    </source>
</evidence>
<evidence type="ECO:0000256" key="9">
    <source>
        <dbReference type="ARBA" id="ARBA00030407"/>
    </source>
</evidence>
<dbReference type="EC" id="2.8.1.12" evidence="3"/>
<dbReference type="Gene3D" id="3.90.1170.40">
    <property type="entry name" value="Molybdopterin biosynthesis MoaE subunit"/>
    <property type="match status" value="1"/>
</dbReference>
<dbReference type="UniPathway" id="UPA00344"/>
<evidence type="ECO:0000256" key="3">
    <source>
        <dbReference type="ARBA" id="ARBA00011950"/>
    </source>
</evidence>
<dbReference type="InterPro" id="IPR003448">
    <property type="entry name" value="Mopterin_biosynth_MoaE"/>
</dbReference>
<comment type="similarity">
    <text evidence="2">Belongs to the MoaE family.</text>
</comment>
<evidence type="ECO:0000256" key="8">
    <source>
        <dbReference type="ARBA" id="ARBA00029745"/>
    </source>
</evidence>
<evidence type="ECO:0000256" key="6">
    <source>
        <dbReference type="ARBA" id="ARBA00025448"/>
    </source>
</evidence>
<proteinExistence type="inferred from homology"/>
<dbReference type="EMBL" id="CU459003">
    <property type="protein sequence ID" value="CAM76588.1"/>
    <property type="molecule type" value="Genomic_DNA"/>
</dbReference>
<comment type="function">
    <text evidence="6">Converts molybdopterin precursor Z into molybdopterin. This requires the incorporation of two sulfur atoms into precursor Z to generate a dithiolene group. The sulfur is provided by MoaD.</text>
</comment>
<dbReference type="GO" id="GO:0006777">
    <property type="term" value="P:Mo-molybdopterin cofactor biosynthetic process"/>
    <property type="evidence" value="ECO:0007669"/>
    <property type="project" value="UniProtKB-KW"/>
</dbReference>
<name>A4U131_9PROT</name>
<reference evidence="13" key="1">
    <citation type="journal article" date="2007" name="J. Bacteriol.">
        <title>Comparative genome analysis of four magnetotactic bacteria reveals a complex set of group-specific genes implicated in magnetosome biomineralization and function.</title>
        <authorList>
            <person name="Richter M."/>
            <person name="Kube M."/>
            <person name="Bazylinski D.A."/>
            <person name="Lombardot T."/>
            <person name="Gloeckner F.O."/>
            <person name="Reinhardt R."/>
            <person name="Schueler D."/>
        </authorList>
    </citation>
    <scope>NUCLEOTIDE SEQUENCE</scope>
    <source>
        <strain evidence="13">MSR-1</strain>
    </source>
</reference>
<accession>A4U131</accession>
<gene>
    <name evidence="13" type="primary">moaE</name>
    <name evidence="13" type="ORF">MGR_1260</name>
</gene>
<evidence type="ECO:0000313" key="13">
    <source>
        <dbReference type="EMBL" id="CAM76588.1"/>
    </source>
</evidence>
<dbReference type="RefSeq" id="WP_024080972.1">
    <property type="nucleotide sequence ID" value="NZ_CP027527.1"/>
</dbReference>
<comment type="pathway">
    <text evidence="1">Cofactor biosynthesis; molybdopterin biosynthesis.</text>
</comment>
<protein>
    <recommendedName>
        <fullName evidence="4">Molybdopterin synthase catalytic subunit</fullName>
        <ecNumber evidence="3">2.8.1.12</ecNumber>
    </recommendedName>
    <alternativeName>
        <fullName evidence="10">MPT synthase subunit 2</fullName>
    </alternativeName>
    <alternativeName>
        <fullName evidence="8">Molybdenum cofactor biosynthesis protein E</fullName>
    </alternativeName>
    <alternativeName>
        <fullName evidence="9">Molybdopterin-converting factor large subunit</fullName>
    </alternativeName>
    <alternativeName>
        <fullName evidence="11">Molybdopterin-converting factor subunit 2</fullName>
    </alternativeName>
</protein>
<dbReference type="InterPro" id="IPR036563">
    <property type="entry name" value="MoaE_sf"/>
</dbReference>
<evidence type="ECO:0000256" key="10">
    <source>
        <dbReference type="ARBA" id="ARBA00030781"/>
    </source>
</evidence>
<dbReference type="SUPFAM" id="SSF54690">
    <property type="entry name" value="Molybdopterin synthase subunit MoaE"/>
    <property type="match status" value="1"/>
</dbReference>
<evidence type="ECO:0000256" key="11">
    <source>
        <dbReference type="ARBA" id="ARBA00032474"/>
    </source>
</evidence>
<evidence type="ECO:0000256" key="5">
    <source>
        <dbReference type="ARBA" id="ARBA00023150"/>
    </source>
</evidence>
<evidence type="ECO:0000256" key="1">
    <source>
        <dbReference type="ARBA" id="ARBA00005046"/>
    </source>
</evidence>